<evidence type="ECO:0000256" key="9">
    <source>
        <dbReference type="ARBA" id="ARBA00048995"/>
    </source>
</evidence>
<dbReference type="InterPro" id="IPR015813">
    <property type="entry name" value="Pyrv/PenolPyrv_kinase-like_dom"/>
</dbReference>
<name>A0ABQ4PUL1_9PROT</name>
<comment type="function">
    <text evidence="2 10">Forms oxaloacetate, a four-carbon dicarboxylic acid source for the tricarboxylic acid cycle.</text>
</comment>
<dbReference type="PANTHER" id="PTHR30523">
    <property type="entry name" value="PHOSPHOENOLPYRUVATE CARBOXYLASE"/>
    <property type="match status" value="1"/>
</dbReference>
<dbReference type="PROSITE" id="PS00781">
    <property type="entry name" value="PEPCASE_1"/>
    <property type="match status" value="1"/>
</dbReference>
<organism evidence="13 14">
    <name type="scientific">Candidatus Phycosocius spiralis</name>
    <dbReference type="NCBI Taxonomy" id="2815099"/>
    <lineage>
        <taxon>Bacteria</taxon>
        <taxon>Pseudomonadati</taxon>
        <taxon>Pseudomonadota</taxon>
        <taxon>Alphaproteobacteria</taxon>
        <taxon>Caulobacterales</taxon>
        <taxon>Caulobacterales incertae sedis</taxon>
        <taxon>Candidatus Phycosocius</taxon>
    </lineage>
</organism>
<dbReference type="NCBIfam" id="NF000584">
    <property type="entry name" value="PRK00009.1"/>
    <property type="match status" value="1"/>
</dbReference>
<comment type="similarity">
    <text evidence="3 10">Belongs to the PEPCase type 1 family.</text>
</comment>
<keyword evidence="8 10" id="KW-0120">Carbon dioxide fixation</keyword>
<comment type="caution">
    <text evidence="13">The sequence shown here is derived from an EMBL/GenBank/DDBJ whole genome shotgun (WGS) entry which is preliminary data.</text>
</comment>
<dbReference type="HAMAP" id="MF_00595">
    <property type="entry name" value="PEPcase_type1"/>
    <property type="match status" value="1"/>
</dbReference>
<dbReference type="InterPro" id="IPR018129">
    <property type="entry name" value="PEP_COase_Lys_AS"/>
</dbReference>
<evidence type="ECO:0000313" key="13">
    <source>
        <dbReference type="EMBL" id="GIU66668.1"/>
    </source>
</evidence>
<dbReference type="InterPro" id="IPR022805">
    <property type="entry name" value="PEP_COase_bac/pln-type"/>
</dbReference>
<dbReference type="EC" id="4.1.1.31" evidence="4 10"/>
<sequence length="893" mass="98912">MTYRSSDTARKLIKDLGTYLGDIIRDQHGEILFDAIESIRSASVREHIGKLPHGVTLKLLDQLSLDETLIFIHGFCVFSQLANLADDYVNRVQNVHRDPLEVLTSDADLSKNRVHAILAQMVIAPVLTAHPTEVRRKSVLDREVAISDTLDLPIDPIEGDNLQKDRLRREIRLLWQTRVLRSERIGVNDEITNVASVLGRSFLKEMPKLVRRLERRLGKPLPDLLRVGSWVGGDRDGNPFVDAQTLSTAIMTHASLLLGSFLEELHQLGSELSISVELTQVSQALIDLAQSGQDSSPHRRDEPYRQAIRGIYARLAATYTSITGQSAPRSTELKASTYQCPSQLIEALNIIGESLRANGASDVADGRLARLKTAVHLFGFHFAQMELRQNSEVHERTIGELVKKAGIEANYAALHETERVELLREIWRSPRQLKTLFATYSEETQKELAIFDCAASMRAKVGPEVLRRVIVSKTGNVSDLLEVALLLKEGGLFTLRPNKAPMIAIAPLFETIADLQASEAIMRHWLMLPEIQVVRANADFVQEIMIGYSDSNKDGGYLTANWEVRRAIERLVALGHELGVTMRFFHGRGGSIGRGGGSSRDAIRALPSGSMVAGLSVTEQGEVIFSKYGHPESARASLETLVGASLEAALMPADPAQDELLATTMPQLSDHAFKAYRQLIYETEGFAQYFLQSTPLKEIVELKIGSRPAARSASGRIEDLRAIPWVFSWSQARVNLPGWYGFGSAIHSYCAVAGKKGQEDLRKLYHISPYFATLVSNVEMVMAKADLEIARLYSELVEDQVMARAIFAKIEVEWGLTRTAISQVTGRYDLISNNPSLAQSISLRMPYLDPLNLLQVRLIRKLRAKPSDASAATIIKGIQLTINGISAGLRNTG</sequence>
<dbReference type="PRINTS" id="PR00150">
    <property type="entry name" value="PEPCARBXLASE"/>
</dbReference>
<evidence type="ECO:0000256" key="7">
    <source>
        <dbReference type="ARBA" id="ARBA00023239"/>
    </source>
</evidence>
<feature type="active site" evidence="10 12">
    <location>
        <position position="553"/>
    </location>
</feature>
<dbReference type="EMBL" id="BPFZ01000004">
    <property type="protein sequence ID" value="GIU66668.1"/>
    <property type="molecule type" value="Genomic_DNA"/>
</dbReference>
<evidence type="ECO:0000256" key="5">
    <source>
        <dbReference type="ARBA" id="ARBA00022419"/>
    </source>
</evidence>
<evidence type="ECO:0000256" key="10">
    <source>
        <dbReference type="HAMAP-Rule" id="MF_00595"/>
    </source>
</evidence>
<dbReference type="InterPro" id="IPR021135">
    <property type="entry name" value="PEP_COase"/>
</dbReference>
<evidence type="ECO:0000256" key="1">
    <source>
        <dbReference type="ARBA" id="ARBA00001946"/>
    </source>
</evidence>
<dbReference type="PANTHER" id="PTHR30523:SF6">
    <property type="entry name" value="PHOSPHOENOLPYRUVATE CARBOXYLASE"/>
    <property type="match status" value="1"/>
</dbReference>
<comment type="cofactor">
    <cofactor evidence="1 10">
        <name>Mg(2+)</name>
        <dbReference type="ChEBI" id="CHEBI:18420"/>
    </cofactor>
</comment>
<reference evidence="13" key="2">
    <citation type="journal article" date="2023" name="ISME Commun">
        <title>Characterization of a bloom-associated alphaproteobacterial lineage, 'Candidatus Phycosocius': insights into freshwater algal-bacterial interactions.</title>
        <authorList>
            <person name="Tanabe Y."/>
            <person name="Yamaguchi H."/>
            <person name="Yoshida M."/>
            <person name="Kai A."/>
            <person name="Okazaki Y."/>
        </authorList>
    </citation>
    <scope>NUCLEOTIDE SEQUENCE</scope>
    <source>
        <strain evidence="13">BOTRYCO-1</strain>
    </source>
</reference>
<dbReference type="Pfam" id="PF00311">
    <property type="entry name" value="PEPcase"/>
    <property type="match status" value="1"/>
</dbReference>
<comment type="subunit">
    <text evidence="10">Homotetramer.</text>
</comment>
<comment type="catalytic activity">
    <reaction evidence="9 10">
        <text>oxaloacetate + phosphate = phosphoenolpyruvate + hydrogencarbonate</text>
        <dbReference type="Rhea" id="RHEA:28370"/>
        <dbReference type="ChEBI" id="CHEBI:16452"/>
        <dbReference type="ChEBI" id="CHEBI:17544"/>
        <dbReference type="ChEBI" id="CHEBI:43474"/>
        <dbReference type="ChEBI" id="CHEBI:58702"/>
        <dbReference type="EC" id="4.1.1.31"/>
    </reaction>
</comment>
<gene>
    <name evidence="10 13" type="primary">ppc</name>
    <name evidence="13" type="ORF">PsB1_0822</name>
</gene>
<evidence type="ECO:0000256" key="11">
    <source>
        <dbReference type="PROSITE-ProRule" id="PRU10111"/>
    </source>
</evidence>
<evidence type="ECO:0000256" key="8">
    <source>
        <dbReference type="ARBA" id="ARBA00023300"/>
    </source>
</evidence>
<evidence type="ECO:0000256" key="6">
    <source>
        <dbReference type="ARBA" id="ARBA00022842"/>
    </source>
</evidence>
<protein>
    <recommendedName>
        <fullName evidence="5 10">Phosphoenolpyruvate carboxylase</fullName>
        <shortName evidence="10">PEPC</shortName>
        <shortName evidence="10">PEPCase</shortName>
        <ecNumber evidence="4 10">4.1.1.31</ecNumber>
    </recommendedName>
</protein>
<dbReference type="InterPro" id="IPR033129">
    <property type="entry name" value="PEPCASE_His_AS"/>
</dbReference>
<dbReference type="PROSITE" id="PS00393">
    <property type="entry name" value="PEPCASE_2"/>
    <property type="match status" value="1"/>
</dbReference>
<dbReference type="Proteomes" id="UP001161064">
    <property type="component" value="Unassembled WGS sequence"/>
</dbReference>
<keyword evidence="7 10" id="KW-0456">Lyase</keyword>
<evidence type="ECO:0000256" key="2">
    <source>
        <dbReference type="ARBA" id="ARBA00003670"/>
    </source>
</evidence>
<evidence type="ECO:0000256" key="4">
    <source>
        <dbReference type="ARBA" id="ARBA00012305"/>
    </source>
</evidence>
<evidence type="ECO:0000256" key="12">
    <source>
        <dbReference type="PROSITE-ProRule" id="PRU10112"/>
    </source>
</evidence>
<keyword evidence="6 10" id="KW-0460">Magnesium</keyword>
<dbReference type="SUPFAM" id="SSF51621">
    <property type="entry name" value="Phosphoenolpyruvate/pyruvate domain"/>
    <property type="match status" value="1"/>
</dbReference>
<feature type="active site" evidence="10 11">
    <location>
        <position position="130"/>
    </location>
</feature>
<evidence type="ECO:0000313" key="14">
    <source>
        <dbReference type="Proteomes" id="UP001161064"/>
    </source>
</evidence>
<reference evidence="13" key="1">
    <citation type="submission" date="2021-05" db="EMBL/GenBank/DDBJ databases">
        <authorList>
            <person name="Tanabe Y."/>
        </authorList>
    </citation>
    <scope>NUCLEOTIDE SEQUENCE</scope>
    <source>
        <strain evidence="13">BOTRYCO-1</strain>
    </source>
</reference>
<proteinExistence type="inferred from homology"/>
<dbReference type="RefSeq" id="WP_284359281.1">
    <property type="nucleotide sequence ID" value="NZ_BPFZ01000004.1"/>
</dbReference>
<keyword evidence="14" id="KW-1185">Reference proteome</keyword>
<accession>A0ABQ4PUL1</accession>
<evidence type="ECO:0000256" key="3">
    <source>
        <dbReference type="ARBA" id="ARBA00008346"/>
    </source>
</evidence>
<dbReference type="Gene3D" id="1.20.1440.90">
    <property type="entry name" value="Phosphoenolpyruvate/pyruvate domain"/>
    <property type="match status" value="1"/>
</dbReference>